<dbReference type="InterPro" id="IPR003439">
    <property type="entry name" value="ABC_transporter-like_ATP-bd"/>
</dbReference>
<dbReference type="PANTHER" id="PTHR42788:SF13">
    <property type="entry name" value="ALIPHATIC SULFONATES IMPORT ATP-BINDING PROTEIN SSUB"/>
    <property type="match status" value="1"/>
</dbReference>
<dbReference type="PROSITE" id="PS50893">
    <property type="entry name" value="ABC_TRANSPORTER_2"/>
    <property type="match status" value="1"/>
</dbReference>
<dbReference type="Pfam" id="PF00005">
    <property type="entry name" value="ABC_tran"/>
    <property type="match status" value="1"/>
</dbReference>
<dbReference type="PROSITE" id="PS00211">
    <property type="entry name" value="ABC_TRANSPORTER_1"/>
    <property type="match status" value="1"/>
</dbReference>
<name>A0A2U1CH88_9BURK</name>
<dbReference type="CDD" id="cd03293">
    <property type="entry name" value="ABC_NrtD_SsuB_transporters"/>
    <property type="match status" value="1"/>
</dbReference>
<keyword evidence="5 7" id="KW-0067">ATP-binding</keyword>
<evidence type="ECO:0000259" key="6">
    <source>
        <dbReference type="PROSITE" id="PS50893"/>
    </source>
</evidence>
<comment type="similarity">
    <text evidence="1">Belongs to the ABC transporter superfamily.</text>
</comment>
<dbReference type="RefSeq" id="WP_116519610.1">
    <property type="nucleotide sequence ID" value="NZ_JACCEX010000009.1"/>
</dbReference>
<keyword evidence="2" id="KW-0813">Transport</keyword>
<dbReference type="OrthoDB" id="9783039at2"/>
<evidence type="ECO:0000313" key="8">
    <source>
        <dbReference type="Proteomes" id="UP000246145"/>
    </source>
</evidence>
<evidence type="ECO:0000256" key="3">
    <source>
        <dbReference type="ARBA" id="ARBA00022475"/>
    </source>
</evidence>
<keyword evidence="4" id="KW-0547">Nucleotide-binding</keyword>
<accession>A0A2U1CH88</accession>
<keyword evidence="8" id="KW-1185">Reference proteome</keyword>
<gene>
    <name evidence="7" type="ORF">C7440_3858</name>
</gene>
<dbReference type="PANTHER" id="PTHR42788">
    <property type="entry name" value="TAURINE IMPORT ATP-BINDING PROTEIN-RELATED"/>
    <property type="match status" value="1"/>
</dbReference>
<keyword evidence="3" id="KW-1003">Cell membrane</keyword>
<dbReference type="Proteomes" id="UP000246145">
    <property type="component" value="Unassembled WGS sequence"/>
</dbReference>
<evidence type="ECO:0000256" key="1">
    <source>
        <dbReference type="ARBA" id="ARBA00005417"/>
    </source>
</evidence>
<dbReference type="STRING" id="1231391.GCA_000308195_01188"/>
<dbReference type="AlphaFoldDB" id="A0A2U1CH88"/>
<dbReference type="InterPro" id="IPR003593">
    <property type="entry name" value="AAA+_ATPase"/>
</dbReference>
<feature type="domain" description="ABC transporter" evidence="6">
    <location>
        <begin position="18"/>
        <end position="245"/>
    </location>
</feature>
<dbReference type="EMBL" id="QEKO01000011">
    <property type="protein sequence ID" value="PVY60259.1"/>
    <property type="molecule type" value="Genomic_DNA"/>
</dbReference>
<evidence type="ECO:0000313" key="7">
    <source>
        <dbReference type="EMBL" id="PVY60259.1"/>
    </source>
</evidence>
<dbReference type="Gene3D" id="3.40.50.300">
    <property type="entry name" value="P-loop containing nucleotide triphosphate hydrolases"/>
    <property type="match status" value="1"/>
</dbReference>
<dbReference type="InterPro" id="IPR027417">
    <property type="entry name" value="P-loop_NTPase"/>
</dbReference>
<keyword evidence="3" id="KW-0472">Membrane</keyword>
<dbReference type="InterPro" id="IPR050166">
    <property type="entry name" value="ABC_transporter_ATP-bind"/>
</dbReference>
<dbReference type="SMART" id="SM00382">
    <property type="entry name" value="AAA"/>
    <property type="match status" value="1"/>
</dbReference>
<proteinExistence type="inferred from homology"/>
<protein>
    <submittedName>
        <fullName evidence="7">NitT/TauT family transport system ATP-binding protein</fullName>
    </submittedName>
</protein>
<dbReference type="GO" id="GO:0016887">
    <property type="term" value="F:ATP hydrolysis activity"/>
    <property type="evidence" value="ECO:0007669"/>
    <property type="project" value="InterPro"/>
</dbReference>
<evidence type="ECO:0000256" key="5">
    <source>
        <dbReference type="ARBA" id="ARBA00022840"/>
    </source>
</evidence>
<sequence>MTAAATAPTSGHIAFKGIRVRFPSSAGHDVLVMDDFNLEIPAGQFVAIVGPSGCGKSTLLRVLSGLVDADAGTALIDGLTAEETAERIGFMFQRDTLLPWASVQDNIAIGLELAHAPAATAKERIRELIDFLKLTGFERNMPHQLSGGMRQRVSLGRLLAYDPDIFLMDEPFGALDSQTKAVMGRELLRIWERHQRTVLFVTHDIEEAVTLSDRVIVLSPRPGTIRLDLSIDLPRPRDPRLLRKEPAYIDYVDRIWREIDAGAPVQD</sequence>
<comment type="caution">
    <text evidence="7">The sequence shown here is derived from an EMBL/GenBank/DDBJ whole genome shotgun (WGS) entry which is preliminary data.</text>
</comment>
<dbReference type="SUPFAM" id="SSF52540">
    <property type="entry name" value="P-loop containing nucleoside triphosphate hydrolases"/>
    <property type="match status" value="1"/>
</dbReference>
<evidence type="ECO:0000256" key="4">
    <source>
        <dbReference type="ARBA" id="ARBA00022741"/>
    </source>
</evidence>
<dbReference type="GO" id="GO:0005524">
    <property type="term" value="F:ATP binding"/>
    <property type="evidence" value="ECO:0007669"/>
    <property type="project" value="UniProtKB-KW"/>
</dbReference>
<dbReference type="InterPro" id="IPR017871">
    <property type="entry name" value="ABC_transporter-like_CS"/>
</dbReference>
<evidence type="ECO:0000256" key="2">
    <source>
        <dbReference type="ARBA" id="ARBA00022448"/>
    </source>
</evidence>
<reference evidence="7 8" key="1">
    <citation type="submission" date="2018-04" db="EMBL/GenBank/DDBJ databases">
        <title>Genomic Encyclopedia of Type Strains, Phase IV (KMG-IV): sequencing the most valuable type-strain genomes for metagenomic binning, comparative biology and taxonomic classification.</title>
        <authorList>
            <person name="Goeker M."/>
        </authorList>
    </citation>
    <scope>NUCLEOTIDE SEQUENCE [LARGE SCALE GENOMIC DNA]</scope>
    <source>
        <strain evidence="7 8">DSM 10065</strain>
    </source>
</reference>
<organism evidence="7 8">
    <name type="scientific">Pusillimonas noertemannii</name>
    <dbReference type="NCBI Taxonomy" id="305977"/>
    <lineage>
        <taxon>Bacteria</taxon>
        <taxon>Pseudomonadati</taxon>
        <taxon>Pseudomonadota</taxon>
        <taxon>Betaproteobacteria</taxon>
        <taxon>Burkholderiales</taxon>
        <taxon>Alcaligenaceae</taxon>
        <taxon>Pusillimonas</taxon>
    </lineage>
</organism>